<gene>
    <name evidence="1" type="ORF">XENOCAPTIV_024166</name>
</gene>
<protein>
    <submittedName>
        <fullName evidence="1">Uncharacterized protein</fullName>
    </submittedName>
</protein>
<dbReference type="EMBL" id="JAHRIN010008962">
    <property type="protein sequence ID" value="MEQ2194136.1"/>
    <property type="molecule type" value="Genomic_DNA"/>
</dbReference>
<name>A0ABV0QFD8_9TELE</name>
<organism evidence="1 2">
    <name type="scientific">Xenoophorus captivus</name>
    <dbReference type="NCBI Taxonomy" id="1517983"/>
    <lineage>
        <taxon>Eukaryota</taxon>
        <taxon>Metazoa</taxon>
        <taxon>Chordata</taxon>
        <taxon>Craniata</taxon>
        <taxon>Vertebrata</taxon>
        <taxon>Euteleostomi</taxon>
        <taxon>Actinopterygii</taxon>
        <taxon>Neopterygii</taxon>
        <taxon>Teleostei</taxon>
        <taxon>Neoteleostei</taxon>
        <taxon>Acanthomorphata</taxon>
        <taxon>Ovalentaria</taxon>
        <taxon>Atherinomorphae</taxon>
        <taxon>Cyprinodontiformes</taxon>
        <taxon>Goodeidae</taxon>
        <taxon>Xenoophorus</taxon>
    </lineage>
</organism>
<evidence type="ECO:0000313" key="1">
    <source>
        <dbReference type="EMBL" id="MEQ2194136.1"/>
    </source>
</evidence>
<sequence length="127" mass="14476">MAREDRYSNNNLFTVYLRSRSAAKHRDRQQIQLSSWKALALRNISWPKQRLSLHGSAEGTPGARAKNNNHKSSLVRMSPVRTLKHPQGTQCFVAREASLQKLSLSSYLTNKQQKAFLRGQFSGSTKY</sequence>
<proteinExistence type="predicted"/>
<accession>A0ABV0QFD8</accession>
<comment type="caution">
    <text evidence="1">The sequence shown here is derived from an EMBL/GenBank/DDBJ whole genome shotgun (WGS) entry which is preliminary data.</text>
</comment>
<dbReference type="Proteomes" id="UP001434883">
    <property type="component" value="Unassembled WGS sequence"/>
</dbReference>
<evidence type="ECO:0000313" key="2">
    <source>
        <dbReference type="Proteomes" id="UP001434883"/>
    </source>
</evidence>
<reference evidence="1 2" key="1">
    <citation type="submission" date="2021-06" db="EMBL/GenBank/DDBJ databases">
        <authorList>
            <person name="Palmer J.M."/>
        </authorList>
    </citation>
    <scope>NUCLEOTIDE SEQUENCE [LARGE SCALE GENOMIC DNA]</scope>
    <source>
        <strain evidence="1 2">XC_2019</strain>
        <tissue evidence="1">Muscle</tissue>
    </source>
</reference>
<keyword evidence="2" id="KW-1185">Reference proteome</keyword>